<dbReference type="PANTHER" id="PTHR23155:SF1005">
    <property type="entry name" value="OS07G0197300 PROTEIN"/>
    <property type="match status" value="1"/>
</dbReference>
<dbReference type="EMBL" id="BQKI01000007">
    <property type="protein sequence ID" value="GJM97948.1"/>
    <property type="molecule type" value="Genomic_DNA"/>
</dbReference>
<evidence type="ECO:0000313" key="5">
    <source>
        <dbReference type="EMBL" id="GJM97948.1"/>
    </source>
</evidence>
<evidence type="ECO:0000259" key="3">
    <source>
        <dbReference type="Pfam" id="PF23559"/>
    </source>
</evidence>
<protein>
    <recommendedName>
        <fullName evidence="7">NB-ARC domain-containing protein</fullName>
    </recommendedName>
</protein>
<proteinExistence type="predicted"/>
<organism evidence="5 6">
    <name type="scientific">Eleusine coracana subsp. coracana</name>
    <dbReference type="NCBI Taxonomy" id="191504"/>
    <lineage>
        <taxon>Eukaryota</taxon>
        <taxon>Viridiplantae</taxon>
        <taxon>Streptophyta</taxon>
        <taxon>Embryophyta</taxon>
        <taxon>Tracheophyta</taxon>
        <taxon>Spermatophyta</taxon>
        <taxon>Magnoliopsida</taxon>
        <taxon>Liliopsida</taxon>
        <taxon>Poales</taxon>
        <taxon>Poaceae</taxon>
        <taxon>PACMAD clade</taxon>
        <taxon>Chloridoideae</taxon>
        <taxon>Cynodonteae</taxon>
        <taxon>Eleusininae</taxon>
        <taxon>Eleusine</taxon>
    </lineage>
</organism>
<keyword evidence="2" id="KW-0611">Plant defense</keyword>
<dbReference type="GO" id="GO:0002758">
    <property type="term" value="P:innate immune response-activating signaling pathway"/>
    <property type="evidence" value="ECO:0007669"/>
    <property type="project" value="UniProtKB-ARBA"/>
</dbReference>
<evidence type="ECO:0000313" key="6">
    <source>
        <dbReference type="Proteomes" id="UP001054889"/>
    </source>
</evidence>
<evidence type="ECO:0000256" key="1">
    <source>
        <dbReference type="ARBA" id="ARBA00022737"/>
    </source>
</evidence>
<evidence type="ECO:0000256" key="2">
    <source>
        <dbReference type="ARBA" id="ARBA00022821"/>
    </source>
</evidence>
<dbReference type="SUPFAM" id="SSF52540">
    <property type="entry name" value="P-loop containing nucleoside triphosphate hydrolases"/>
    <property type="match status" value="1"/>
</dbReference>
<dbReference type="Pfam" id="PF23598">
    <property type="entry name" value="LRR_14"/>
    <property type="match status" value="1"/>
</dbReference>
<feature type="domain" description="Disease resistance protein winged helix" evidence="3">
    <location>
        <begin position="169"/>
        <end position="239"/>
    </location>
</feature>
<evidence type="ECO:0008006" key="7">
    <source>
        <dbReference type="Google" id="ProtNLM"/>
    </source>
</evidence>
<reference evidence="5" key="2">
    <citation type="submission" date="2021-12" db="EMBL/GenBank/DDBJ databases">
        <title>Resequencing data analysis of finger millet.</title>
        <authorList>
            <person name="Hatakeyama M."/>
            <person name="Aluri S."/>
            <person name="Balachadran M.T."/>
            <person name="Sivarajan S.R."/>
            <person name="Poveda L."/>
            <person name="Shimizu-Inatsugi R."/>
            <person name="Schlapbach R."/>
            <person name="Sreeman S.M."/>
            <person name="Shimizu K.K."/>
        </authorList>
    </citation>
    <scope>NUCLEOTIDE SEQUENCE</scope>
</reference>
<dbReference type="Pfam" id="PF23559">
    <property type="entry name" value="WHD_DRP"/>
    <property type="match status" value="1"/>
</dbReference>
<comment type="caution">
    <text evidence="5">The sequence shown here is derived from an EMBL/GenBank/DDBJ whole genome shotgun (WGS) entry which is preliminary data.</text>
</comment>
<name>A0AAV5CIU2_ELECO</name>
<accession>A0AAV5CIU2</accession>
<dbReference type="GO" id="GO:0009626">
    <property type="term" value="P:plant-type hypersensitive response"/>
    <property type="evidence" value="ECO:0007669"/>
    <property type="project" value="UniProtKB-ARBA"/>
</dbReference>
<dbReference type="Proteomes" id="UP001054889">
    <property type="component" value="Unassembled WGS sequence"/>
</dbReference>
<evidence type="ECO:0000259" key="4">
    <source>
        <dbReference type="Pfam" id="PF23598"/>
    </source>
</evidence>
<dbReference type="InterPro" id="IPR042197">
    <property type="entry name" value="Apaf_helical"/>
</dbReference>
<gene>
    <name evidence="5" type="primary">ga14914</name>
    <name evidence="5" type="ORF">PR202_ga14914</name>
</gene>
<dbReference type="SUPFAM" id="SSF52058">
    <property type="entry name" value="L domain-like"/>
    <property type="match status" value="1"/>
</dbReference>
<dbReference type="InterPro" id="IPR027417">
    <property type="entry name" value="P-loop_NTPase"/>
</dbReference>
<dbReference type="FunFam" id="1.10.10.10:FF:000322">
    <property type="entry name" value="Probable disease resistance protein At1g63360"/>
    <property type="match status" value="1"/>
</dbReference>
<dbReference type="Gene3D" id="1.10.8.430">
    <property type="entry name" value="Helical domain of apoptotic protease-activating factors"/>
    <property type="match status" value="1"/>
</dbReference>
<dbReference type="GO" id="GO:0042742">
    <property type="term" value="P:defense response to bacterium"/>
    <property type="evidence" value="ECO:0007669"/>
    <property type="project" value="UniProtKB-ARBA"/>
</dbReference>
<dbReference type="InterPro" id="IPR058922">
    <property type="entry name" value="WHD_DRP"/>
</dbReference>
<sequence length="529" mass="60501">MGRMGLHLFNGPDLRYGPVVFFVHREFGLHRFVLQFRAFRKALWRRPANGRRPAGLQGRRLGGPETDSKKLFLSTAFGSMSATYPAELEVVMGEILDKCGGVPLAVNTIARILGRYTSPGSKDKWEAVCNSLGSHMERNPTLEGMRQIITLSYKALHSDLQGYFMYCSIFPEDYVINKDRFLYRRIAEGLVKEKVGLTMLEVAESYLDQLLSRNLIMPVSFGYDEKVESFRVHDMLLEILVSESQENYFVTLVSGRLYLLRFLSLRHTNISVVPRQVEKLQQLQTFDVRDTDLGGLPKSVTKLEKLERLLFSNRHEQNTMWRLPRGLSKMKALQKYDLRRLSIGDTGTNGKKTLNFLHELSSPPVFLRHLRIAGGIDGLPAWIESLTYLVELVISEAELTGDQLFDIVHNLPNLKSIWMQQMSYRDTELVASNRYHFSSLVNLKVTSDAENPKVIRFEVGSMPNLKTLEVRFADKEKKIIGIEHLTTLKEVKLTGKKDNAALNLALEQLPAENRRRPESCQFKIVAKYE</sequence>
<keyword evidence="1" id="KW-0677">Repeat</keyword>
<feature type="domain" description="Disease resistance R13L4/SHOC-2-like LRR" evidence="4">
    <location>
        <begin position="255"/>
        <end position="360"/>
    </location>
</feature>
<keyword evidence="6" id="KW-1185">Reference proteome</keyword>
<dbReference type="PANTHER" id="PTHR23155">
    <property type="entry name" value="DISEASE RESISTANCE PROTEIN RP"/>
    <property type="match status" value="1"/>
</dbReference>
<dbReference type="Gene3D" id="3.80.10.10">
    <property type="entry name" value="Ribonuclease Inhibitor"/>
    <property type="match status" value="1"/>
</dbReference>
<reference evidence="5" key="1">
    <citation type="journal article" date="2018" name="DNA Res.">
        <title>Multiple hybrid de novo genome assembly of finger millet, an orphan allotetraploid crop.</title>
        <authorList>
            <person name="Hatakeyama M."/>
            <person name="Aluri S."/>
            <person name="Balachadran M.T."/>
            <person name="Sivarajan S.R."/>
            <person name="Patrignani A."/>
            <person name="Gruter S."/>
            <person name="Poveda L."/>
            <person name="Shimizu-Inatsugi R."/>
            <person name="Baeten J."/>
            <person name="Francoijs K.J."/>
            <person name="Nataraja K.N."/>
            <person name="Reddy Y.A.N."/>
            <person name="Phadnis S."/>
            <person name="Ravikumar R.L."/>
            <person name="Schlapbach R."/>
            <person name="Sreeman S.M."/>
            <person name="Shimizu K.K."/>
        </authorList>
    </citation>
    <scope>NUCLEOTIDE SEQUENCE</scope>
</reference>
<dbReference type="InterPro" id="IPR032675">
    <property type="entry name" value="LRR_dom_sf"/>
</dbReference>
<dbReference type="InterPro" id="IPR044974">
    <property type="entry name" value="Disease_R_plants"/>
</dbReference>
<dbReference type="InterPro" id="IPR055414">
    <property type="entry name" value="LRR_R13L4/SHOC2-like"/>
</dbReference>
<dbReference type="AlphaFoldDB" id="A0AAV5CIU2"/>